<name>A0AAV1I3W2_9CHLO</name>
<protein>
    <recommendedName>
        <fullName evidence="4">RING-type domain-containing protein</fullName>
    </recommendedName>
</protein>
<dbReference type="EMBL" id="CAUYUE010000005">
    <property type="protein sequence ID" value="CAK0775161.1"/>
    <property type="molecule type" value="Genomic_DNA"/>
</dbReference>
<gene>
    <name evidence="2" type="ORF">CVIRNUC_004240</name>
</gene>
<evidence type="ECO:0000256" key="1">
    <source>
        <dbReference type="SAM" id="Coils"/>
    </source>
</evidence>
<dbReference type="AlphaFoldDB" id="A0AAV1I3W2"/>
<organism evidence="2 3">
    <name type="scientific">Coccomyxa viridis</name>
    <dbReference type="NCBI Taxonomy" id="1274662"/>
    <lineage>
        <taxon>Eukaryota</taxon>
        <taxon>Viridiplantae</taxon>
        <taxon>Chlorophyta</taxon>
        <taxon>core chlorophytes</taxon>
        <taxon>Trebouxiophyceae</taxon>
        <taxon>Trebouxiophyceae incertae sedis</taxon>
        <taxon>Coccomyxaceae</taxon>
        <taxon>Coccomyxa</taxon>
    </lineage>
</organism>
<keyword evidence="3" id="KW-1185">Reference proteome</keyword>
<keyword evidence="1" id="KW-0175">Coiled coil</keyword>
<comment type="caution">
    <text evidence="2">The sequence shown here is derived from an EMBL/GenBank/DDBJ whole genome shotgun (WGS) entry which is preliminary data.</text>
</comment>
<dbReference type="Proteomes" id="UP001314263">
    <property type="component" value="Unassembled WGS sequence"/>
</dbReference>
<feature type="coiled-coil region" evidence="1">
    <location>
        <begin position="19"/>
        <end position="46"/>
    </location>
</feature>
<evidence type="ECO:0000313" key="3">
    <source>
        <dbReference type="Proteomes" id="UP001314263"/>
    </source>
</evidence>
<proteinExistence type="predicted"/>
<reference evidence="2 3" key="1">
    <citation type="submission" date="2023-10" db="EMBL/GenBank/DDBJ databases">
        <authorList>
            <person name="Maclean D."/>
            <person name="Macfadyen A."/>
        </authorList>
    </citation>
    <scope>NUCLEOTIDE SEQUENCE [LARGE SCALE GENOMIC DNA]</scope>
</reference>
<evidence type="ECO:0008006" key="4">
    <source>
        <dbReference type="Google" id="ProtNLM"/>
    </source>
</evidence>
<evidence type="ECO:0000313" key="2">
    <source>
        <dbReference type="EMBL" id="CAK0775161.1"/>
    </source>
</evidence>
<accession>A0AAV1I3W2</accession>
<sequence length="224" mass="25385">MERQLKDERVRSIHLRSQVKLLEIDLGDLREEKEALQHKLGTIKTQSMVKDGQIEQLEVSLDESKIECQRLNVCCTQRESDVVTAENSKADALELCMLHEQHAERVTTELQALEQDAAVERHRSVLMVRVAEDARNLHMQRLATKQQELEEVRSDAEASRSVCEKLGLDCRLKASDECQTYGTLQLACCGSFICEPCVQAWNESLAGDEQAPAAGTLMLLRCFW</sequence>
<feature type="coiled-coil region" evidence="1">
    <location>
        <begin position="96"/>
        <end position="159"/>
    </location>
</feature>